<dbReference type="Proteomes" id="UP001608902">
    <property type="component" value="Unassembled WGS sequence"/>
</dbReference>
<reference evidence="3 4" key="1">
    <citation type="submission" date="2024-08" db="EMBL/GenBank/DDBJ databases">
        <title>Gnathostoma spinigerum genome.</title>
        <authorList>
            <person name="Gonzalez-Bertolin B."/>
            <person name="Monzon S."/>
            <person name="Zaballos A."/>
            <person name="Jimenez P."/>
            <person name="Dekumyoy P."/>
            <person name="Varona S."/>
            <person name="Cuesta I."/>
            <person name="Sumanam S."/>
            <person name="Adisakwattana P."/>
            <person name="Gasser R.B."/>
            <person name="Hernandez-Gonzalez A."/>
            <person name="Young N.D."/>
            <person name="Perteguer M.J."/>
        </authorList>
    </citation>
    <scope>NUCLEOTIDE SEQUENCE [LARGE SCALE GENOMIC DNA]</scope>
    <source>
        <strain evidence="3">AL3</strain>
        <tissue evidence="3">Liver</tissue>
    </source>
</reference>
<comment type="subcellular location">
    <subcellularLocation>
        <location evidence="1">Endomembrane system</location>
        <topology evidence="1">Multi-pass membrane protein</topology>
    </subcellularLocation>
</comment>
<comment type="caution">
    <text evidence="3">The sequence shown here is derived from an EMBL/GenBank/DDBJ whole genome shotgun (WGS) entry which is preliminary data.</text>
</comment>
<evidence type="ECO:0000256" key="2">
    <source>
        <dbReference type="SAM" id="Phobius"/>
    </source>
</evidence>
<sequence>MEDLTTLVWFSLAMFVGSYMAGLLPLAFSMSQSRMRLVTIFGAGLLVGTALCVIVPEGVETLYDAKQDAYDVKSRIAEAESILRDPGKMIDKPRILPRNSRLFHRNKTEVSEFTERRKRAKGKTDKNRRIVRHISPIFLQQPPLNADSTGAYHADDVRAPLKSENTNEKGIDQSIGLPLICGFVFMLMVDQFTRSAQGKGPDRSRFKITATLGLVVHAAGKQYA</sequence>
<organism evidence="3 4">
    <name type="scientific">Gnathostoma spinigerum</name>
    <dbReference type="NCBI Taxonomy" id="75299"/>
    <lineage>
        <taxon>Eukaryota</taxon>
        <taxon>Metazoa</taxon>
        <taxon>Ecdysozoa</taxon>
        <taxon>Nematoda</taxon>
        <taxon>Chromadorea</taxon>
        <taxon>Rhabditida</taxon>
        <taxon>Spirurina</taxon>
        <taxon>Gnathostomatomorpha</taxon>
        <taxon>Gnathostomatoidea</taxon>
        <taxon>Gnathostomatidae</taxon>
        <taxon>Gnathostoma</taxon>
    </lineage>
</organism>
<dbReference type="PANTHER" id="PTHR16133">
    <property type="entry name" value="SOLUTE CARRIER FAMILY 39 ZINC TRANSPORTER , MEMBER 9-RELATED"/>
    <property type="match status" value="1"/>
</dbReference>
<evidence type="ECO:0000313" key="4">
    <source>
        <dbReference type="Proteomes" id="UP001608902"/>
    </source>
</evidence>
<gene>
    <name evidence="3" type="ORF">AB6A40_009378</name>
</gene>
<proteinExistence type="predicted"/>
<dbReference type="EMBL" id="JBGFUD010009817">
    <property type="protein sequence ID" value="MFH4982669.1"/>
    <property type="molecule type" value="Genomic_DNA"/>
</dbReference>
<name>A0ABD6EZF1_9BILA</name>
<dbReference type="AlphaFoldDB" id="A0ABD6EZF1"/>
<accession>A0ABD6EZF1</accession>
<feature type="transmembrane region" description="Helical" evidence="2">
    <location>
        <begin position="6"/>
        <end position="28"/>
    </location>
</feature>
<dbReference type="PANTHER" id="PTHR16133:SF0">
    <property type="entry name" value="ZINC_IRON REGULATED TRANSPORTER-RELATED PROTEIN 102B, ISOFORM E"/>
    <property type="match status" value="1"/>
</dbReference>
<keyword evidence="4" id="KW-1185">Reference proteome</keyword>
<protein>
    <submittedName>
        <fullName evidence="3">Uncharacterized protein</fullName>
    </submittedName>
</protein>
<evidence type="ECO:0000256" key="1">
    <source>
        <dbReference type="ARBA" id="ARBA00004127"/>
    </source>
</evidence>
<keyword evidence="2" id="KW-0812">Transmembrane</keyword>
<keyword evidence="2" id="KW-1133">Transmembrane helix</keyword>
<keyword evidence="2" id="KW-0472">Membrane</keyword>
<dbReference type="GO" id="GO:0012505">
    <property type="term" value="C:endomembrane system"/>
    <property type="evidence" value="ECO:0007669"/>
    <property type="project" value="UniProtKB-SubCell"/>
</dbReference>
<dbReference type="InterPro" id="IPR045891">
    <property type="entry name" value="ZIP9"/>
</dbReference>
<feature type="transmembrane region" description="Helical" evidence="2">
    <location>
        <begin position="35"/>
        <end position="56"/>
    </location>
</feature>
<evidence type="ECO:0000313" key="3">
    <source>
        <dbReference type="EMBL" id="MFH4982669.1"/>
    </source>
</evidence>